<keyword evidence="3" id="KW-1185">Reference proteome</keyword>
<organism evidence="2 3">
    <name type="scientific">Bombardia bombarda</name>
    <dbReference type="NCBI Taxonomy" id="252184"/>
    <lineage>
        <taxon>Eukaryota</taxon>
        <taxon>Fungi</taxon>
        <taxon>Dikarya</taxon>
        <taxon>Ascomycota</taxon>
        <taxon>Pezizomycotina</taxon>
        <taxon>Sordariomycetes</taxon>
        <taxon>Sordariomycetidae</taxon>
        <taxon>Sordariales</taxon>
        <taxon>Lasiosphaeriaceae</taxon>
        <taxon>Bombardia</taxon>
    </lineage>
</organism>
<feature type="compositionally biased region" description="Low complexity" evidence="1">
    <location>
        <begin position="18"/>
        <end position="27"/>
    </location>
</feature>
<gene>
    <name evidence="2" type="ORF">B0T17DRAFT_613480</name>
</gene>
<proteinExistence type="predicted"/>
<dbReference type="Proteomes" id="UP001174934">
    <property type="component" value="Unassembled WGS sequence"/>
</dbReference>
<dbReference type="AlphaFoldDB" id="A0AA40CGM1"/>
<accession>A0AA40CGM1</accession>
<name>A0AA40CGM1_9PEZI</name>
<reference evidence="2" key="1">
    <citation type="submission" date="2023-06" db="EMBL/GenBank/DDBJ databases">
        <title>Genome-scale phylogeny and comparative genomics of the fungal order Sordariales.</title>
        <authorList>
            <consortium name="Lawrence Berkeley National Laboratory"/>
            <person name="Hensen N."/>
            <person name="Bonometti L."/>
            <person name="Westerberg I."/>
            <person name="Brannstrom I.O."/>
            <person name="Guillou S."/>
            <person name="Cros-Aarteil S."/>
            <person name="Calhoun S."/>
            <person name="Haridas S."/>
            <person name="Kuo A."/>
            <person name="Mondo S."/>
            <person name="Pangilinan J."/>
            <person name="Riley R."/>
            <person name="LaButti K."/>
            <person name="Andreopoulos B."/>
            <person name="Lipzen A."/>
            <person name="Chen C."/>
            <person name="Yanf M."/>
            <person name="Daum C."/>
            <person name="Ng V."/>
            <person name="Clum A."/>
            <person name="Steindorff A."/>
            <person name="Ohm R."/>
            <person name="Martin F."/>
            <person name="Silar P."/>
            <person name="Natvig D."/>
            <person name="Lalanne C."/>
            <person name="Gautier V."/>
            <person name="Ament-velasquez S.L."/>
            <person name="Kruys A."/>
            <person name="Hutchinson M.I."/>
            <person name="Powell A.J."/>
            <person name="Barry K."/>
            <person name="Miller A.N."/>
            <person name="Grigoriev I.V."/>
            <person name="Debuchy R."/>
            <person name="Gladieux P."/>
            <person name="Thoren M.H."/>
            <person name="Johannesson H."/>
        </authorList>
    </citation>
    <scope>NUCLEOTIDE SEQUENCE</scope>
    <source>
        <strain evidence="2">SMH3391-2</strain>
    </source>
</reference>
<sequence length="103" mass="11299">MASTSPTTPPAQTDDNNAKNNGGSNNSTGFPILGLLKDLTATSPGTERSAAEARRITESTGKWQPELNRRQSWSQQEYKHTLQMDRVGKDTPNVGFGFTEHKH</sequence>
<evidence type="ECO:0000313" key="2">
    <source>
        <dbReference type="EMBL" id="KAK0636803.1"/>
    </source>
</evidence>
<evidence type="ECO:0000313" key="3">
    <source>
        <dbReference type="Proteomes" id="UP001174934"/>
    </source>
</evidence>
<protein>
    <submittedName>
        <fullName evidence="2">Uncharacterized protein</fullName>
    </submittedName>
</protein>
<feature type="region of interest" description="Disordered" evidence="1">
    <location>
        <begin position="1"/>
        <end position="32"/>
    </location>
</feature>
<feature type="region of interest" description="Disordered" evidence="1">
    <location>
        <begin position="44"/>
        <end position="76"/>
    </location>
</feature>
<dbReference type="EMBL" id="JAULSR010000001">
    <property type="protein sequence ID" value="KAK0636803.1"/>
    <property type="molecule type" value="Genomic_DNA"/>
</dbReference>
<evidence type="ECO:0000256" key="1">
    <source>
        <dbReference type="SAM" id="MobiDB-lite"/>
    </source>
</evidence>
<comment type="caution">
    <text evidence="2">The sequence shown here is derived from an EMBL/GenBank/DDBJ whole genome shotgun (WGS) entry which is preliminary data.</text>
</comment>